<evidence type="ECO:0000313" key="2">
    <source>
        <dbReference type="EMBL" id="KAG7335809.1"/>
    </source>
</evidence>
<dbReference type="AlphaFoldDB" id="A0A9D3SY54"/>
<accession>A0A9D3SY54</accession>
<sequence>MMSQLYDPLTSSVESDSDLDTSVLDVSAASDKTTPSDITSRRVQMAGRQECAWPVPTPPSRDKLKAPRGYSRRTRVVKANSWTM</sequence>
<reference evidence="2 3" key="1">
    <citation type="submission" date="2021-06" db="EMBL/GenBank/DDBJ databases">
        <title>Chromosome-level genome assembly of the red-tail catfish (Hemibagrus wyckioides).</title>
        <authorList>
            <person name="Shao F."/>
        </authorList>
    </citation>
    <scope>NUCLEOTIDE SEQUENCE [LARGE SCALE GENOMIC DNA]</scope>
    <source>
        <strain evidence="2">EC202008001</strain>
        <tissue evidence="2">Blood</tissue>
    </source>
</reference>
<comment type="caution">
    <text evidence="2">The sequence shown here is derived from an EMBL/GenBank/DDBJ whole genome shotgun (WGS) entry which is preliminary data.</text>
</comment>
<dbReference type="Proteomes" id="UP000824219">
    <property type="component" value="Linkage Group LG01"/>
</dbReference>
<organism evidence="2 3">
    <name type="scientific">Hemibagrus wyckioides</name>
    <dbReference type="NCBI Taxonomy" id="337641"/>
    <lineage>
        <taxon>Eukaryota</taxon>
        <taxon>Metazoa</taxon>
        <taxon>Chordata</taxon>
        <taxon>Craniata</taxon>
        <taxon>Vertebrata</taxon>
        <taxon>Euteleostomi</taxon>
        <taxon>Actinopterygii</taxon>
        <taxon>Neopterygii</taxon>
        <taxon>Teleostei</taxon>
        <taxon>Ostariophysi</taxon>
        <taxon>Siluriformes</taxon>
        <taxon>Bagridae</taxon>
        <taxon>Hemibagrus</taxon>
    </lineage>
</organism>
<evidence type="ECO:0000256" key="1">
    <source>
        <dbReference type="SAM" id="MobiDB-lite"/>
    </source>
</evidence>
<evidence type="ECO:0000313" key="3">
    <source>
        <dbReference type="Proteomes" id="UP000824219"/>
    </source>
</evidence>
<name>A0A9D3SY54_9TELE</name>
<dbReference type="EMBL" id="JAHKSW010000001">
    <property type="protein sequence ID" value="KAG7335809.1"/>
    <property type="molecule type" value="Genomic_DNA"/>
</dbReference>
<feature type="region of interest" description="Disordered" evidence="1">
    <location>
        <begin position="52"/>
        <end position="72"/>
    </location>
</feature>
<gene>
    <name evidence="2" type="ORF">KOW79_000502</name>
</gene>
<proteinExistence type="predicted"/>
<protein>
    <submittedName>
        <fullName evidence="2">Uncharacterized protein</fullName>
    </submittedName>
</protein>
<keyword evidence="3" id="KW-1185">Reference proteome</keyword>